<dbReference type="Proteomes" id="UP000314294">
    <property type="component" value="Unassembled WGS sequence"/>
</dbReference>
<keyword evidence="3" id="KW-1185">Reference proteome</keyword>
<name>A0A4Z2F7H8_9TELE</name>
<protein>
    <submittedName>
        <fullName evidence="2">Uncharacterized protein</fullName>
    </submittedName>
</protein>
<feature type="compositionally biased region" description="Basic and acidic residues" evidence="1">
    <location>
        <begin position="193"/>
        <end position="210"/>
    </location>
</feature>
<feature type="compositionally biased region" description="Basic residues" evidence="1">
    <location>
        <begin position="137"/>
        <end position="150"/>
    </location>
</feature>
<comment type="caution">
    <text evidence="2">The sequence shown here is derived from an EMBL/GenBank/DDBJ whole genome shotgun (WGS) entry which is preliminary data.</text>
</comment>
<evidence type="ECO:0000313" key="2">
    <source>
        <dbReference type="EMBL" id="TNN37159.1"/>
    </source>
</evidence>
<dbReference type="EMBL" id="SRLO01001526">
    <property type="protein sequence ID" value="TNN37159.1"/>
    <property type="molecule type" value="Genomic_DNA"/>
</dbReference>
<evidence type="ECO:0000256" key="1">
    <source>
        <dbReference type="SAM" id="MobiDB-lite"/>
    </source>
</evidence>
<proteinExistence type="predicted"/>
<accession>A0A4Z2F7H8</accession>
<feature type="region of interest" description="Disordered" evidence="1">
    <location>
        <begin position="116"/>
        <end position="154"/>
    </location>
</feature>
<feature type="compositionally biased region" description="Basic and acidic residues" evidence="1">
    <location>
        <begin position="47"/>
        <end position="63"/>
    </location>
</feature>
<dbReference type="AlphaFoldDB" id="A0A4Z2F7H8"/>
<feature type="region of interest" description="Disordered" evidence="1">
    <location>
        <begin position="193"/>
        <end position="215"/>
    </location>
</feature>
<organism evidence="2 3">
    <name type="scientific">Liparis tanakae</name>
    <name type="common">Tanaka's snailfish</name>
    <dbReference type="NCBI Taxonomy" id="230148"/>
    <lineage>
        <taxon>Eukaryota</taxon>
        <taxon>Metazoa</taxon>
        <taxon>Chordata</taxon>
        <taxon>Craniata</taxon>
        <taxon>Vertebrata</taxon>
        <taxon>Euteleostomi</taxon>
        <taxon>Actinopterygii</taxon>
        <taxon>Neopterygii</taxon>
        <taxon>Teleostei</taxon>
        <taxon>Neoteleostei</taxon>
        <taxon>Acanthomorphata</taxon>
        <taxon>Eupercaria</taxon>
        <taxon>Perciformes</taxon>
        <taxon>Cottioidei</taxon>
        <taxon>Cottales</taxon>
        <taxon>Liparidae</taxon>
        <taxon>Liparis</taxon>
    </lineage>
</organism>
<feature type="region of interest" description="Disordered" evidence="1">
    <location>
        <begin position="46"/>
        <end position="99"/>
    </location>
</feature>
<gene>
    <name evidence="2" type="ORF">EYF80_052682</name>
</gene>
<reference evidence="2 3" key="1">
    <citation type="submission" date="2019-03" db="EMBL/GenBank/DDBJ databases">
        <title>First draft genome of Liparis tanakae, snailfish: a comprehensive survey of snailfish specific genes.</title>
        <authorList>
            <person name="Kim W."/>
            <person name="Song I."/>
            <person name="Jeong J.-H."/>
            <person name="Kim D."/>
            <person name="Kim S."/>
            <person name="Ryu S."/>
            <person name="Song J.Y."/>
            <person name="Lee S.K."/>
        </authorList>
    </citation>
    <scope>NUCLEOTIDE SEQUENCE [LARGE SCALE GENOMIC DNA]</scope>
    <source>
        <tissue evidence="2">Muscle</tissue>
    </source>
</reference>
<sequence>MGLDDKGEAEPTASSRRKRLCSSEVTEVRGQRELRFTFCKKGLFVSDDDRSAKDSPGQERWSEADVNITCQEVKEEEEEEEEEEETGCDGKGGRQHTQKEKGGACFYNILVNIHKRKEPQQRPLPPTNGLRIAGNARRGRRRRRRGRGSGRRGGEEALRLAGLGGVRALLLGAGWDVETQDLLHLQGKLLREEGEGPEVRNQRGSAREGPADASSPTLHWVSCRKMDSAPRRTVCRSSFMVSSLMCCGAEG</sequence>
<evidence type="ECO:0000313" key="3">
    <source>
        <dbReference type="Proteomes" id="UP000314294"/>
    </source>
</evidence>
<feature type="region of interest" description="Disordered" evidence="1">
    <location>
        <begin position="1"/>
        <end position="22"/>
    </location>
</feature>
<feature type="compositionally biased region" description="Acidic residues" evidence="1">
    <location>
        <begin position="74"/>
        <end position="87"/>
    </location>
</feature>